<reference evidence="2" key="2">
    <citation type="submission" date="2013-04" db="EMBL/GenBank/DDBJ databases">
        <title>Genomic mechanisms accounting for the adaptation to parasitism in nematode-trapping fungi.</title>
        <authorList>
            <person name="Ahren D.G."/>
        </authorList>
    </citation>
    <scope>NUCLEOTIDE SEQUENCE [LARGE SCALE GENOMIC DNA]</scope>
    <source>
        <strain evidence="2">CBS 200.50</strain>
    </source>
</reference>
<reference evidence="1 2" key="1">
    <citation type="journal article" date="2013" name="PLoS Genet.">
        <title>Genomic mechanisms accounting for the adaptation to parasitism in nematode-trapping fungi.</title>
        <authorList>
            <person name="Meerupati T."/>
            <person name="Andersson K.M."/>
            <person name="Friman E."/>
            <person name="Kumar D."/>
            <person name="Tunlid A."/>
            <person name="Ahren D."/>
        </authorList>
    </citation>
    <scope>NUCLEOTIDE SEQUENCE [LARGE SCALE GENOMIC DNA]</scope>
    <source>
        <strain evidence="1 2">CBS 200.50</strain>
    </source>
</reference>
<evidence type="ECO:0008006" key="3">
    <source>
        <dbReference type="Google" id="ProtNLM"/>
    </source>
</evidence>
<dbReference type="OrthoDB" id="20872at2759"/>
<accession>S8CBR6</accession>
<dbReference type="AlphaFoldDB" id="S8CBR6"/>
<gene>
    <name evidence="1" type="ORF">H072_898</name>
</gene>
<dbReference type="PANTHER" id="PTHR46082">
    <property type="entry name" value="ATP/GTP-BINDING PROTEIN-RELATED"/>
    <property type="match status" value="1"/>
</dbReference>
<dbReference type="GO" id="GO:0009116">
    <property type="term" value="P:nucleoside metabolic process"/>
    <property type="evidence" value="ECO:0007669"/>
    <property type="project" value="InterPro"/>
</dbReference>
<dbReference type="InterPro" id="IPR035994">
    <property type="entry name" value="Nucleoside_phosphorylase_sf"/>
</dbReference>
<protein>
    <recommendedName>
        <fullName evidence="3">Nucleoside phosphorylase domain-containing protein</fullName>
    </recommendedName>
</protein>
<dbReference type="Proteomes" id="UP000015100">
    <property type="component" value="Unassembled WGS sequence"/>
</dbReference>
<comment type="caution">
    <text evidence="1">The sequence shown here is derived from an EMBL/GenBank/DDBJ whole genome shotgun (WGS) entry which is preliminary data.</text>
</comment>
<evidence type="ECO:0000313" key="2">
    <source>
        <dbReference type="Proteomes" id="UP000015100"/>
    </source>
</evidence>
<dbReference type="HOGENOM" id="CLU_2469031_0_0_1"/>
<dbReference type="OMA" id="CADSHKN"/>
<dbReference type="Gene3D" id="3.40.50.1580">
    <property type="entry name" value="Nucleoside phosphorylase domain"/>
    <property type="match status" value="1"/>
</dbReference>
<dbReference type="EMBL" id="AQGS01000023">
    <property type="protein sequence ID" value="EPS45137.1"/>
    <property type="molecule type" value="Genomic_DNA"/>
</dbReference>
<keyword evidence="2" id="KW-1185">Reference proteome</keyword>
<proteinExistence type="predicted"/>
<dbReference type="PANTHER" id="PTHR46082:SF11">
    <property type="entry name" value="AAA+ ATPASE DOMAIN-CONTAINING PROTEIN-RELATED"/>
    <property type="match status" value="1"/>
</dbReference>
<dbReference type="SUPFAM" id="SSF53167">
    <property type="entry name" value="Purine and uridine phosphorylases"/>
    <property type="match status" value="1"/>
</dbReference>
<dbReference type="STRING" id="1284197.S8CBR6"/>
<evidence type="ECO:0000313" key="1">
    <source>
        <dbReference type="EMBL" id="EPS45137.1"/>
    </source>
</evidence>
<name>S8CBR6_DACHA</name>
<dbReference type="GO" id="GO:0003824">
    <property type="term" value="F:catalytic activity"/>
    <property type="evidence" value="ECO:0007669"/>
    <property type="project" value="InterPro"/>
</dbReference>
<dbReference type="InterPro" id="IPR053137">
    <property type="entry name" value="NLR-like"/>
</dbReference>
<sequence>MEAAGLLQNLPCLVIRGICDCADSHKNGNWEEHAAAVAAAFTKELLGYVYPEEVQIQLLVKELLDDILSAVQRTEGNVIETKTNVERM</sequence>
<organism evidence="1 2">
    <name type="scientific">Dactylellina haptotyla (strain CBS 200.50)</name>
    <name type="common">Nematode-trapping fungus</name>
    <name type="synonym">Monacrosporium haptotylum</name>
    <dbReference type="NCBI Taxonomy" id="1284197"/>
    <lineage>
        <taxon>Eukaryota</taxon>
        <taxon>Fungi</taxon>
        <taxon>Dikarya</taxon>
        <taxon>Ascomycota</taxon>
        <taxon>Pezizomycotina</taxon>
        <taxon>Orbiliomycetes</taxon>
        <taxon>Orbiliales</taxon>
        <taxon>Orbiliaceae</taxon>
        <taxon>Dactylellina</taxon>
    </lineage>
</organism>